<evidence type="ECO:0000256" key="5">
    <source>
        <dbReference type="ARBA" id="ARBA00022692"/>
    </source>
</evidence>
<keyword evidence="9" id="KW-0472">Membrane</keyword>
<keyword evidence="8" id="KW-1133">Transmembrane helix</keyword>
<feature type="chain" id="PRO_5001871450" description="Protein amnionless" evidence="10">
    <location>
        <begin position="23"/>
        <end position="129"/>
    </location>
</feature>
<evidence type="ECO:0000256" key="3">
    <source>
        <dbReference type="ARBA" id="ARBA00022448"/>
    </source>
</evidence>
<dbReference type="Pfam" id="PF14828">
    <property type="entry name" value="Amnionless"/>
    <property type="match status" value="1"/>
</dbReference>
<evidence type="ECO:0000313" key="11">
    <source>
        <dbReference type="EMBL" id="KFO22283.1"/>
    </source>
</evidence>
<comment type="subcellular location">
    <subcellularLocation>
        <location evidence="1">Cell membrane</location>
        <topology evidence="1">Single-pass type I membrane protein</topology>
    </subcellularLocation>
</comment>
<keyword evidence="12" id="KW-1185">Reference proteome</keyword>
<evidence type="ECO:0000256" key="4">
    <source>
        <dbReference type="ARBA" id="ARBA00022475"/>
    </source>
</evidence>
<reference evidence="11 12" key="1">
    <citation type="submission" date="2013-11" db="EMBL/GenBank/DDBJ databases">
        <title>The Damaraland mole rat (Fukomys damarensis) genome and evolution of African mole rats.</title>
        <authorList>
            <person name="Gladyshev V.N."/>
            <person name="Fang X."/>
        </authorList>
    </citation>
    <scope>NUCLEOTIDE SEQUENCE [LARGE SCALE GENOMIC DNA]</scope>
    <source>
        <tissue evidence="11">Liver</tissue>
    </source>
</reference>
<keyword evidence="6 10" id="KW-0732">Signal</keyword>
<dbReference type="InterPro" id="IPR026112">
    <property type="entry name" value="AMN"/>
</dbReference>
<evidence type="ECO:0000256" key="6">
    <source>
        <dbReference type="ARBA" id="ARBA00022729"/>
    </source>
</evidence>
<protein>
    <recommendedName>
        <fullName evidence="2">Protein amnionless</fullName>
    </recommendedName>
</protein>
<dbReference type="GO" id="GO:0030139">
    <property type="term" value="C:endocytic vesicle"/>
    <property type="evidence" value="ECO:0007669"/>
    <property type="project" value="TreeGrafter"/>
</dbReference>
<evidence type="ECO:0000256" key="8">
    <source>
        <dbReference type="ARBA" id="ARBA00022989"/>
    </source>
</evidence>
<dbReference type="Proteomes" id="UP000028990">
    <property type="component" value="Unassembled WGS sequence"/>
</dbReference>
<evidence type="ECO:0000256" key="2">
    <source>
        <dbReference type="ARBA" id="ARBA00021200"/>
    </source>
</evidence>
<dbReference type="GO" id="GO:0015031">
    <property type="term" value="P:protein transport"/>
    <property type="evidence" value="ECO:0007669"/>
    <property type="project" value="UniProtKB-KW"/>
</dbReference>
<evidence type="ECO:0000256" key="9">
    <source>
        <dbReference type="ARBA" id="ARBA00023136"/>
    </source>
</evidence>
<proteinExistence type="predicted"/>
<dbReference type="GO" id="GO:0006898">
    <property type="term" value="P:receptor-mediated endocytosis"/>
    <property type="evidence" value="ECO:0007669"/>
    <property type="project" value="TreeGrafter"/>
</dbReference>
<keyword evidence="7" id="KW-0653">Protein transport</keyword>
<evidence type="ECO:0000256" key="7">
    <source>
        <dbReference type="ARBA" id="ARBA00022927"/>
    </source>
</evidence>
<organism evidence="11 12">
    <name type="scientific">Fukomys damarensis</name>
    <name type="common">Damaraland mole rat</name>
    <name type="synonym">Cryptomys damarensis</name>
    <dbReference type="NCBI Taxonomy" id="885580"/>
    <lineage>
        <taxon>Eukaryota</taxon>
        <taxon>Metazoa</taxon>
        <taxon>Chordata</taxon>
        <taxon>Craniata</taxon>
        <taxon>Vertebrata</taxon>
        <taxon>Euteleostomi</taxon>
        <taxon>Mammalia</taxon>
        <taxon>Eutheria</taxon>
        <taxon>Euarchontoglires</taxon>
        <taxon>Glires</taxon>
        <taxon>Rodentia</taxon>
        <taxon>Hystricomorpha</taxon>
        <taxon>Bathyergidae</taxon>
        <taxon>Fukomys</taxon>
    </lineage>
</organism>
<dbReference type="PANTHER" id="PTHR14995:SF2">
    <property type="entry name" value="PROTEIN AMNIONLESS"/>
    <property type="match status" value="1"/>
</dbReference>
<evidence type="ECO:0000256" key="10">
    <source>
        <dbReference type="SAM" id="SignalP"/>
    </source>
</evidence>
<keyword evidence="3" id="KW-0813">Transport</keyword>
<name>A0A091CVX7_FUKDA</name>
<evidence type="ECO:0000256" key="1">
    <source>
        <dbReference type="ARBA" id="ARBA00004251"/>
    </source>
</evidence>
<feature type="signal peptide" evidence="10">
    <location>
        <begin position="1"/>
        <end position="22"/>
    </location>
</feature>
<evidence type="ECO:0000313" key="12">
    <source>
        <dbReference type="Proteomes" id="UP000028990"/>
    </source>
</evidence>
<accession>A0A091CVX7</accession>
<dbReference type="GO" id="GO:0016324">
    <property type="term" value="C:apical plasma membrane"/>
    <property type="evidence" value="ECO:0007669"/>
    <property type="project" value="TreeGrafter"/>
</dbReference>
<gene>
    <name evidence="11" type="ORF">H920_16309</name>
</gene>
<keyword evidence="5" id="KW-0812">Transmembrane</keyword>
<dbReference type="EMBL" id="KN124093">
    <property type="protein sequence ID" value="KFO22283.1"/>
    <property type="molecule type" value="Genomic_DNA"/>
</dbReference>
<dbReference type="PANTHER" id="PTHR14995">
    <property type="entry name" value="AMNIONLESS"/>
    <property type="match status" value="1"/>
</dbReference>
<dbReference type="AlphaFoldDB" id="A0A091CVX7"/>
<keyword evidence="4" id="KW-1003">Cell membrane</keyword>
<sequence length="129" mass="13683">MVLTGSLGRTLLWLQLCVLAQASYKLWVPDTNFDTDTNWSQNRTPCAGDSIQLPADKMVSVLVRGSHAIADLLLPLDGELVLAPGAGFSATDSGSHQVCGTVQLPSVGLDVDSSTCYFVNPLFVAETEA</sequence>